<dbReference type="SMART" id="SM00450">
    <property type="entry name" value="RHOD"/>
    <property type="match status" value="1"/>
</dbReference>
<evidence type="ECO:0000259" key="1">
    <source>
        <dbReference type="PROSITE" id="PS50206"/>
    </source>
</evidence>
<dbReference type="Gene3D" id="3.40.250.10">
    <property type="entry name" value="Rhodanese-like domain"/>
    <property type="match status" value="1"/>
</dbReference>
<dbReference type="InterPro" id="IPR050229">
    <property type="entry name" value="GlpE_sulfurtransferase"/>
</dbReference>
<dbReference type="PANTHER" id="PTHR43031:SF1">
    <property type="entry name" value="PYRIDINE NUCLEOTIDE-DISULPHIDE OXIDOREDUCTASE"/>
    <property type="match status" value="1"/>
</dbReference>
<proteinExistence type="predicted"/>
<dbReference type="SUPFAM" id="SSF52821">
    <property type="entry name" value="Rhodanese/Cell cycle control phosphatase"/>
    <property type="match status" value="1"/>
</dbReference>
<dbReference type="InterPro" id="IPR036873">
    <property type="entry name" value="Rhodanese-like_dom_sf"/>
</dbReference>
<name>A0A061S3G5_9CHLO</name>
<dbReference type="PANTHER" id="PTHR43031">
    <property type="entry name" value="FAD-DEPENDENT OXIDOREDUCTASE"/>
    <property type="match status" value="1"/>
</dbReference>
<reference evidence="2" key="1">
    <citation type="submission" date="2014-05" db="EMBL/GenBank/DDBJ databases">
        <title>The transcriptome of the halophilic microalga Tetraselmis sp. GSL018 isolated from the Great Salt Lake, Utah.</title>
        <authorList>
            <person name="Jinkerson R.E."/>
            <person name="D'Adamo S."/>
            <person name="Posewitz M.C."/>
        </authorList>
    </citation>
    <scope>NUCLEOTIDE SEQUENCE</scope>
    <source>
        <strain evidence="2">GSL018</strain>
    </source>
</reference>
<feature type="domain" description="Rhodanese" evidence="1">
    <location>
        <begin position="143"/>
        <end position="230"/>
    </location>
</feature>
<dbReference type="AlphaFoldDB" id="A0A061S3G5"/>
<dbReference type="PROSITE" id="PS50206">
    <property type="entry name" value="RHODANESE_3"/>
    <property type="match status" value="1"/>
</dbReference>
<dbReference type="CDD" id="cd00158">
    <property type="entry name" value="RHOD"/>
    <property type="match status" value="1"/>
</dbReference>
<organism evidence="2">
    <name type="scientific">Tetraselmis sp. GSL018</name>
    <dbReference type="NCBI Taxonomy" id="582737"/>
    <lineage>
        <taxon>Eukaryota</taxon>
        <taxon>Viridiplantae</taxon>
        <taxon>Chlorophyta</taxon>
        <taxon>core chlorophytes</taxon>
        <taxon>Chlorodendrophyceae</taxon>
        <taxon>Chlorodendrales</taxon>
        <taxon>Chlorodendraceae</taxon>
        <taxon>Tetraselmis</taxon>
    </lineage>
</organism>
<protein>
    <recommendedName>
        <fullName evidence="1">Rhodanese domain-containing protein</fullName>
    </recommendedName>
</protein>
<sequence>MLGLSVALSSVRGCSASHKQAHLSFRKIKAINAPVTRCSVTGSSGHELQLDEHNEKPWVPAMEACEQNGVRFVFSTAEEDDDDWDEMLDEMDDPWMREPASPTEFERGLQVADEPAQSSASPYSEEAGFRSISAAELHLLSNEESDVVLLDVRTTMELSIRRIPGSVHIPLDSLTRDAAAAELSGRPVVVVVGSGDHRSRQAAVRLKRVYGFADVRHLDGGVEAWEAEQQRQPKG</sequence>
<dbReference type="EMBL" id="GBEZ01006627">
    <property type="protein sequence ID" value="JAC78783.1"/>
    <property type="molecule type" value="Transcribed_RNA"/>
</dbReference>
<dbReference type="Pfam" id="PF00581">
    <property type="entry name" value="Rhodanese"/>
    <property type="match status" value="1"/>
</dbReference>
<dbReference type="InterPro" id="IPR001763">
    <property type="entry name" value="Rhodanese-like_dom"/>
</dbReference>
<evidence type="ECO:0000313" key="2">
    <source>
        <dbReference type="EMBL" id="JAC78783.1"/>
    </source>
</evidence>
<accession>A0A061S3G5</accession>
<gene>
    <name evidence="2" type="ORF">TSPGSL018_14310</name>
</gene>